<dbReference type="PANTHER" id="PTHR23517">
    <property type="entry name" value="RESISTANCE PROTEIN MDTM, PUTATIVE-RELATED-RELATED"/>
    <property type="match status" value="1"/>
</dbReference>
<sequence>MHRAPAGASMARVSALTRAASTYPTGFWVLWWGTLLNRLGEFVVPLLGFYLTAQAHLSVTQVSVILAMLGLGRFVSEGLSGPLTDRRGPAFTMILALSGGAVMILALSVAQGFWWTAAGVLGFSLLSALYKPAASTAVAELTQGAQRTRAYNLLYWAINVGAATAPVLGGWLAGRSMRLLFWLDAATMAAYALLLALLYPRTARPARNAAAHARPLLPRDLLLWQFCLASLLFGLTYQSYKVLAVVFAQQGFSAVQYGQVLAVNGALVVLLGLPLGHLIARSGHPRWQALGAALLGAGFLGHAVAHTLWAHMLAVVVWTAGEIIAYGISKTIISELGPPAQRGTYIGLVGSMAGLATLLAPLLGGALLQALGAGGMWVVIAGLAFMAALLLLALEGRVQGRLLQRGQEAGQEALT</sequence>
<feature type="domain" description="Major facilitator superfamily (MFS) profile" evidence="8">
    <location>
        <begin position="26"/>
        <end position="399"/>
    </location>
</feature>
<dbReference type="InterPro" id="IPR020846">
    <property type="entry name" value="MFS_dom"/>
</dbReference>
<dbReference type="Gene3D" id="1.20.1250.20">
    <property type="entry name" value="MFS general substrate transporter like domains"/>
    <property type="match status" value="1"/>
</dbReference>
<reference evidence="10" key="1">
    <citation type="journal article" date="2019" name="Int. J. Syst. Evol. Microbiol.">
        <title>The Global Catalogue of Microorganisms (GCM) 10K type strain sequencing project: providing services to taxonomists for standard genome sequencing and annotation.</title>
        <authorList>
            <consortium name="The Broad Institute Genomics Platform"/>
            <consortium name="The Broad Institute Genome Sequencing Center for Infectious Disease"/>
            <person name="Wu L."/>
            <person name="Ma J."/>
        </authorList>
    </citation>
    <scope>NUCLEOTIDE SEQUENCE [LARGE SCALE GENOMIC DNA]</scope>
    <source>
        <strain evidence="10">JCM 31406</strain>
    </source>
</reference>
<keyword evidence="6 7" id="KW-0472">Membrane</keyword>
<keyword evidence="5 7" id="KW-1133">Transmembrane helix</keyword>
<dbReference type="InterPro" id="IPR050171">
    <property type="entry name" value="MFS_Transporters"/>
</dbReference>
<evidence type="ECO:0000256" key="5">
    <source>
        <dbReference type="ARBA" id="ARBA00022989"/>
    </source>
</evidence>
<feature type="transmembrane region" description="Helical" evidence="7">
    <location>
        <begin position="311"/>
        <end position="333"/>
    </location>
</feature>
<keyword evidence="3" id="KW-1003">Cell membrane</keyword>
<protein>
    <submittedName>
        <fullName evidence="9">MFS transporter</fullName>
    </submittedName>
</protein>
<dbReference type="PROSITE" id="PS50850">
    <property type="entry name" value="MFS"/>
    <property type="match status" value="1"/>
</dbReference>
<dbReference type="SUPFAM" id="SSF103473">
    <property type="entry name" value="MFS general substrate transporter"/>
    <property type="match status" value="1"/>
</dbReference>
<proteinExistence type="predicted"/>
<accession>A0ABQ2SKW2</accession>
<evidence type="ECO:0000256" key="4">
    <source>
        <dbReference type="ARBA" id="ARBA00022692"/>
    </source>
</evidence>
<keyword evidence="10" id="KW-1185">Reference proteome</keyword>
<feature type="transmembrane region" description="Helical" evidence="7">
    <location>
        <begin position="345"/>
        <end position="368"/>
    </location>
</feature>
<feature type="transmembrane region" description="Helical" evidence="7">
    <location>
        <begin position="260"/>
        <end position="280"/>
    </location>
</feature>
<name>A0ABQ2SKW2_9DEIO</name>
<gene>
    <name evidence="9" type="ORF">GCM10008961_25750</name>
</gene>
<organism evidence="9 10">
    <name type="scientific">Deinococcus knuensis</name>
    <dbReference type="NCBI Taxonomy" id="1837380"/>
    <lineage>
        <taxon>Bacteria</taxon>
        <taxon>Thermotogati</taxon>
        <taxon>Deinococcota</taxon>
        <taxon>Deinococci</taxon>
        <taxon>Deinococcales</taxon>
        <taxon>Deinococcaceae</taxon>
        <taxon>Deinococcus</taxon>
    </lineage>
</organism>
<comment type="caution">
    <text evidence="9">The sequence shown here is derived from an EMBL/GenBank/DDBJ whole genome shotgun (WGS) entry which is preliminary data.</text>
</comment>
<evidence type="ECO:0000256" key="7">
    <source>
        <dbReference type="SAM" id="Phobius"/>
    </source>
</evidence>
<keyword evidence="4 7" id="KW-0812">Transmembrane</keyword>
<dbReference type="Proteomes" id="UP000620633">
    <property type="component" value="Unassembled WGS sequence"/>
</dbReference>
<evidence type="ECO:0000259" key="8">
    <source>
        <dbReference type="PROSITE" id="PS50850"/>
    </source>
</evidence>
<feature type="transmembrane region" description="Helical" evidence="7">
    <location>
        <begin position="374"/>
        <end position="394"/>
    </location>
</feature>
<feature type="transmembrane region" description="Helical" evidence="7">
    <location>
        <begin position="90"/>
        <end position="107"/>
    </location>
</feature>
<feature type="transmembrane region" description="Helical" evidence="7">
    <location>
        <begin position="179"/>
        <end position="200"/>
    </location>
</feature>
<dbReference type="InterPro" id="IPR011701">
    <property type="entry name" value="MFS"/>
</dbReference>
<feature type="transmembrane region" description="Helical" evidence="7">
    <location>
        <begin position="43"/>
        <end position="69"/>
    </location>
</feature>
<evidence type="ECO:0000313" key="9">
    <source>
        <dbReference type="EMBL" id="GGS32878.1"/>
    </source>
</evidence>
<dbReference type="EMBL" id="BMQO01000013">
    <property type="protein sequence ID" value="GGS32878.1"/>
    <property type="molecule type" value="Genomic_DNA"/>
</dbReference>
<evidence type="ECO:0000256" key="3">
    <source>
        <dbReference type="ARBA" id="ARBA00022475"/>
    </source>
</evidence>
<evidence type="ECO:0000256" key="2">
    <source>
        <dbReference type="ARBA" id="ARBA00022448"/>
    </source>
</evidence>
<dbReference type="PANTHER" id="PTHR23517:SF2">
    <property type="entry name" value="MULTIDRUG RESISTANCE PROTEIN MDTH"/>
    <property type="match status" value="1"/>
</dbReference>
<comment type="subcellular location">
    <subcellularLocation>
        <location evidence="1">Cell membrane</location>
        <topology evidence="1">Multi-pass membrane protein</topology>
    </subcellularLocation>
</comment>
<evidence type="ECO:0000256" key="6">
    <source>
        <dbReference type="ARBA" id="ARBA00023136"/>
    </source>
</evidence>
<feature type="transmembrane region" description="Helical" evidence="7">
    <location>
        <begin position="287"/>
        <end position="305"/>
    </location>
</feature>
<evidence type="ECO:0000256" key="1">
    <source>
        <dbReference type="ARBA" id="ARBA00004651"/>
    </source>
</evidence>
<keyword evidence="2" id="KW-0813">Transport</keyword>
<dbReference type="InterPro" id="IPR001958">
    <property type="entry name" value="Tet-R_TetA/multi-R_MdtG-like"/>
</dbReference>
<dbReference type="Pfam" id="PF07690">
    <property type="entry name" value="MFS_1"/>
    <property type="match status" value="1"/>
</dbReference>
<dbReference type="InterPro" id="IPR036259">
    <property type="entry name" value="MFS_trans_sf"/>
</dbReference>
<dbReference type="PRINTS" id="PR01035">
    <property type="entry name" value="TCRTETA"/>
</dbReference>
<evidence type="ECO:0000313" key="10">
    <source>
        <dbReference type="Proteomes" id="UP000620633"/>
    </source>
</evidence>
<feature type="transmembrane region" description="Helical" evidence="7">
    <location>
        <begin position="221"/>
        <end position="240"/>
    </location>
</feature>
<feature type="transmembrane region" description="Helical" evidence="7">
    <location>
        <begin position="153"/>
        <end position="173"/>
    </location>
</feature>
<feature type="transmembrane region" description="Helical" evidence="7">
    <location>
        <begin position="113"/>
        <end position="132"/>
    </location>
</feature>